<keyword evidence="10" id="KW-1185">Reference proteome</keyword>
<evidence type="ECO:0000256" key="7">
    <source>
        <dbReference type="ARBA" id="ARBA00032903"/>
    </source>
</evidence>
<evidence type="ECO:0000259" key="8">
    <source>
        <dbReference type="SMART" id="SM00905"/>
    </source>
</evidence>
<dbReference type="STRING" id="598659.NAMH_0203"/>
<evidence type="ECO:0000256" key="1">
    <source>
        <dbReference type="ARBA" id="ARBA00001353"/>
    </source>
</evidence>
<feature type="domain" description="Dihydroneopterin aldolase/epimerase" evidence="8">
    <location>
        <begin position="14"/>
        <end position="116"/>
    </location>
</feature>
<dbReference type="AlphaFoldDB" id="B9L7L9"/>
<dbReference type="OrthoDB" id="5373183at2"/>
<dbReference type="RefSeq" id="WP_012663687.1">
    <property type="nucleotide sequence ID" value="NC_012115.1"/>
</dbReference>
<dbReference type="NCBIfam" id="TIGR00526">
    <property type="entry name" value="folB_dom"/>
    <property type="match status" value="1"/>
</dbReference>
<dbReference type="InterPro" id="IPR006157">
    <property type="entry name" value="FolB_dom"/>
</dbReference>
<evidence type="ECO:0000313" key="9">
    <source>
        <dbReference type="EMBL" id="ACM92315.1"/>
    </source>
</evidence>
<dbReference type="EMBL" id="CP001279">
    <property type="protein sequence ID" value="ACM92315.1"/>
    <property type="molecule type" value="Genomic_DNA"/>
</dbReference>
<evidence type="ECO:0000256" key="2">
    <source>
        <dbReference type="ARBA" id="ARBA00005013"/>
    </source>
</evidence>
<dbReference type="Gene3D" id="3.30.1130.10">
    <property type="match status" value="1"/>
</dbReference>
<dbReference type="PANTHER" id="PTHR42844:SF1">
    <property type="entry name" value="DIHYDRONEOPTERIN ALDOLASE 1-RELATED"/>
    <property type="match status" value="1"/>
</dbReference>
<organism evidence="9 10">
    <name type="scientific">Nautilia profundicola (strain ATCC BAA-1463 / DSM 18972 / AmH)</name>
    <dbReference type="NCBI Taxonomy" id="598659"/>
    <lineage>
        <taxon>Bacteria</taxon>
        <taxon>Pseudomonadati</taxon>
        <taxon>Campylobacterota</taxon>
        <taxon>Epsilonproteobacteria</taxon>
        <taxon>Nautiliales</taxon>
        <taxon>Nautiliaceae</taxon>
        <taxon>Nautilia</taxon>
    </lineage>
</organism>
<reference evidence="9 10" key="1">
    <citation type="journal article" date="2009" name="PLoS Genet.">
        <title>Adaptations to submarine hydrothermal environments exemplified by the genome of Nautilia profundicola.</title>
        <authorList>
            <person name="Campbell B.J."/>
            <person name="Smith J.L."/>
            <person name="Hanson T.E."/>
            <person name="Klotz M.G."/>
            <person name="Stein L.Y."/>
            <person name="Lee C.K."/>
            <person name="Wu D."/>
            <person name="Robinson J.M."/>
            <person name="Khouri H.M."/>
            <person name="Eisen J.A."/>
            <person name="Cary S.C."/>
        </authorList>
    </citation>
    <scope>NUCLEOTIDE SEQUENCE [LARGE SCALE GENOMIC DNA]</scope>
    <source>
        <strain evidence="10">ATCC BAA-1463 / DSM 18972 / AmH</strain>
    </source>
</reference>
<evidence type="ECO:0000256" key="5">
    <source>
        <dbReference type="ARBA" id="ARBA00022909"/>
    </source>
</evidence>
<keyword evidence="6 9" id="KW-0456">Lyase</keyword>
<dbReference type="Proteomes" id="UP000000448">
    <property type="component" value="Chromosome"/>
</dbReference>
<sequence length="118" mass="13966">MENGELRIENNYKILIENLEFEAIIGILPEEREKTQKVIVNAEIEYENKNEFINYADVCNLIENLMKEKKFLLIEDALESIEYELTAKYPQMKSLMLKIQKPEILRNALVGVEILRKY</sequence>
<gene>
    <name evidence="9" type="primary">folB</name>
    <name evidence="9" type="ordered locus">NAMH_0203</name>
</gene>
<dbReference type="SUPFAM" id="SSF55620">
    <property type="entry name" value="Tetrahydrobiopterin biosynthesis enzymes-like"/>
    <property type="match status" value="1"/>
</dbReference>
<dbReference type="eggNOG" id="COG1539">
    <property type="taxonomic scope" value="Bacteria"/>
</dbReference>
<protein>
    <recommendedName>
        <fullName evidence="4">dihydroneopterin aldolase</fullName>
        <ecNumber evidence="4">4.1.2.25</ecNumber>
    </recommendedName>
    <alternativeName>
        <fullName evidence="7">7,8-dihydroneopterin aldolase</fullName>
    </alternativeName>
</protein>
<dbReference type="Pfam" id="PF02152">
    <property type="entry name" value="FolB"/>
    <property type="match status" value="1"/>
</dbReference>
<dbReference type="InterPro" id="IPR043133">
    <property type="entry name" value="GTP-CH-I_C/QueF"/>
</dbReference>
<evidence type="ECO:0000256" key="4">
    <source>
        <dbReference type="ARBA" id="ARBA00013043"/>
    </source>
</evidence>
<dbReference type="GO" id="GO:0005737">
    <property type="term" value="C:cytoplasm"/>
    <property type="evidence" value="ECO:0007669"/>
    <property type="project" value="TreeGrafter"/>
</dbReference>
<evidence type="ECO:0000256" key="6">
    <source>
        <dbReference type="ARBA" id="ARBA00023239"/>
    </source>
</evidence>
<dbReference type="SMART" id="SM00905">
    <property type="entry name" value="FolB"/>
    <property type="match status" value="1"/>
</dbReference>
<keyword evidence="5" id="KW-0289">Folate biosynthesis</keyword>
<dbReference type="HOGENOM" id="CLU_112632_4_0_7"/>
<evidence type="ECO:0000256" key="3">
    <source>
        <dbReference type="ARBA" id="ARBA00005708"/>
    </source>
</evidence>
<proteinExistence type="inferred from homology"/>
<evidence type="ECO:0000313" key="10">
    <source>
        <dbReference type="Proteomes" id="UP000000448"/>
    </source>
</evidence>
<comment type="similarity">
    <text evidence="3">Belongs to the DHNA family.</text>
</comment>
<dbReference type="GO" id="GO:0046656">
    <property type="term" value="P:folic acid biosynthetic process"/>
    <property type="evidence" value="ECO:0007669"/>
    <property type="project" value="UniProtKB-KW"/>
</dbReference>
<dbReference type="KEGG" id="nam:NAMH_0203"/>
<dbReference type="PANTHER" id="PTHR42844">
    <property type="entry name" value="DIHYDRONEOPTERIN ALDOLASE 1-RELATED"/>
    <property type="match status" value="1"/>
</dbReference>
<dbReference type="InterPro" id="IPR006156">
    <property type="entry name" value="Dihydroneopterin_aldolase"/>
</dbReference>
<name>B9L7L9_NAUPA</name>
<accession>B9L7L9</accession>
<dbReference type="EC" id="4.1.2.25" evidence="4"/>
<comment type="pathway">
    <text evidence="2">Cofactor biosynthesis; tetrahydrofolate biosynthesis; 2-amino-4-hydroxy-6-hydroxymethyl-7,8-dihydropteridine diphosphate from 7,8-dihydroneopterin triphosphate: step 3/4.</text>
</comment>
<dbReference type="GO" id="GO:0004150">
    <property type="term" value="F:dihydroneopterin aldolase activity"/>
    <property type="evidence" value="ECO:0007669"/>
    <property type="project" value="UniProtKB-EC"/>
</dbReference>
<comment type="catalytic activity">
    <reaction evidence="1">
        <text>7,8-dihydroneopterin = 6-hydroxymethyl-7,8-dihydropterin + glycolaldehyde</text>
        <dbReference type="Rhea" id="RHEA:10540"/>
        <dbReference type="ChEBI" id="CHEBI:17001"/>
        <dbReference type="ChEBI" id="CHEBI:17071"/>
        <dbReference type="ChEBI" id="CHEBI:44841"/>
        <dbReference type="EC" id="4.1.2.25"/>
    </reaction>
</comment>